<feature type="compositionally biased region" description="Basic and acidic residues" evidence="1">
    <location>
        <begin position="95"/>
        <end position="141"/>
    </location>
</feature>
<evidence type="ECO:0000256" key="1">
    <source>
        <dbReference type="SAM" id="MobiDB-lite"/>
    </source>
</evidence>
<dbReference type="EMBL" id="BAAARK010000009">
    <property type="protein sequence ID" value="GAA2663491.1"/>
    <property type="molecule type" value="Genomic_DNA"/>
</dbReference>
<comment type="caution">
    <text evidence="3">The sequence shown here is derived from an EMBL/GenBank/DDBJ whole genome shotgun (WGS) entry which is preliminary data.</text>
</comment>
<dbReference type="RefSeq" id="WP_344576537.1">
    <property type="nucleotide sequence ID" value="NZ_BAAARK010000009.1"/>
</dbReference>
<keyword evidence="2" id="KW-0732">Signal</keyword>
<feature type="chain" id="PRO_5045905465" evidence="2">
    <location>
        <begin position="28"/>
        <end position="154"/>
    </location>
</feature>
<evidence type="ECO:0000313" key="3">
    <source>
        <dbReference type="EMBL" id="GAA2663491.1"/>
    </source>
</evidence>
<keyword evidence="4" id="KW-1185">Reference proteome</keyword>
<evidence type="ECO:0000313" key="4">
    <source>
        <dbReference type="Proteomes" id="UP001500994"/>
    </source>
</evidence>
<organism evidence="3 4">
    <name type="scientific">Streptomyces lunalinharesii</name>
    <dbReference type="NCBI Taxonomy" id="333384"/>
    <lineage>
        <taxon>Bacteria</taxon>
        <taxon>Bacillati</taxon>
        <taxon>Actinomycetota</taxon>
        <taxon>Actinomycetes</taxon>
        <taxon>Kitasatosporales</taxon>
        <taxon>Streptomycetaceae</taxon>
        <taxon>Streptomyces</taxon>
    </lineage>
</organism>
<reference evidence="4" key="1">
    <citation type="journal article" date="2019" name="Int. J. Syst. Evol. Microbiol.">
        <title>The Global Catalogue of Microorganisms (GCM) 10K type strain sequencing project: providing services to taxonomists for standard genome sequencing and annotation.</title>
        <authorList>
            <consortium name="The Broad Institute Genomics Platform"/>
            <consortium name="The Broad Institute Genome Sequencing Center for Infectious Disease"/>
            <person name="Wu L."/>
            <person name="Ma J."/>
        </authorList>
    </citation>
    <scope>NUCLEOTIDE SEQUENCE [LARGE SCALE GENOMIC DNA]</scope>
    <source>
        <strain evidence="4">JCM 16374</strain>
    </source>
</reference>
<feature type="region of interest" description="Disordered" evidence="1">
    <location>
        <begin position="66"/>
        <end position="154"/>
    </location>
</feature>
<dbReference type="Proteomes" id="UP001500994">
    <property type="component" value="Unassembled WGS sequence"/>
</dbReference>
<proteinExistence type="predicted"/>
<protein>
    <submittedName>
        <fullName evidence="3">Uncharacterized protein</fullName>
    </submittedName>
</protein>
<accession>A0ABP6ECF6</accession>
<evidence type="ECO:0000256" key="2">
    <source>
        <dbReference type="SAM" id="SignalP"/>
    </source>
</evidence>
<sequence length="154" mass="15359">MHKLQKTLVVSVALGGFAFLGAGAAYADGGRGENGFDVRQGSQCRSHDANVDVLGEVGILNGVLGNALGGEGSPGAQSTRMGSSMGCDNTFVFKAADEDRGRGSEGREGRGDDEDKGKGSEGREGNGGKEAKGGAEGREGGEGPIRAVGGGDGE</sequence>
<gene>
    <name evidence="3" type="ORF">GCM10009864_34560</name>
</gene>
<feature type="signal peptide" evidence="2">
    <location>
        <begin position="1"/>
        <end position="27"/>
    </location>
</feature>
<name>A0ABP6ECF6_9ACTN</name>